<dbReference type="PRINTS" id="PR00447">
    <property type="entry name" value="NATRESASSCMP"/>
</dbReference>
<keyword evidence="4 6" id="KW-1133">Transmembrane helix</keyword>
<evidence type="ECO:0000256" key="4">
    <source>
        <dbReference type="ARBA" id="ARBA00022989"/>
    </source>
</evidence>
<accession>A0ABR6BWE9</accession>
<feature type="transmembrane region" description="Helical" evidence="6">
    <location>
        <begin position="233"/>
        <end position="255"/>
    </location>
</feature>
<evidence type="ECO:0000256" key="1">
    <source>
        <dbReference type="ARBA" id="ARBA00004141"/>
    </source>
</evidence>
<feature type="transmembrane region" description="Helical" evidence="6">
    <location>
        <begin position="188"/>
        <end position="212"/>
    </location>
</feature>
<dbReference type="RefSeq" id="WP_025354328.1">
    <property type="nucleotide sequence ID" value="NZ_BAAABQ010000031.1"/>
</dbReference>
<evidence type="ECO:0000313" key="7">
    <source>
        <dbReference type="EMBL" id="MBA8930936.1"/>
    </source>
</evidence>
<feature type="transmembrane region" description="Helical" evidence="6">
    <location>
        <begin position="41"/>
        <end position="61"/>
    </location>
</feature>
<reference evidence="7 8" key="1">
    <citation type="submission" date="2020-08" db="EMBL/GenBank/DDBJ databases">
        <title>Genomic Encyclopedia of Archaeal and Bacterial Type Strains, Phase II (KMG-II): from individual species to whole genera.</title>
        <authorList>
            <person name="Goeker M."/>
        </authorList>
    </citation>
    <scope>NUCLEOTIDE SEQUENCE [LARGE SCALE GENOMIC DNA]</scope>
    <source>
        <strain evidence="7 8">DSM 43850</strain>
    </source>
</reference>
<evidence type="ECO:0000256" key="3">
    <source>
        <dbReference type="ARBA" id="ARBA00022692"/>
    </source>
</evidence>
<name>A0ABR6BWE9_9PSEU</name>
<feature type="transmembrane region" description="Helical" evidence="6">
    <location>
        <begin position="317"/>
        <end position="335"/>
    </location>
</feature>
<keyword evidence="8" id="KW-1185">Reference proteome</keyword>
<proteinExistence type="predicted"/>
<dbReference type="InterPro" id="IPR001046">
    <property type="entry name" value="NRAMP_fam"/>
</dbReference>
<keyword evidence="2" id="KW-0813">Transport</keyword>
<feature type="transmembrane region" description="Helical" evidence="6">
    <location>
        <begin position="95"/>
        <end position="114"/>
    </location>
</feature>
<evidence type="ECO:0000313" key="8">
    <source>
        <dbReference type="Proteomes" id="UP000517916"/>
    </source>
</evidence>
<keyword evidence="5 6" id="KW-0472">Membrane</keyword>
<dbReference type="NCBIfam" id="NF001923">
    <property type="entry name" value="PRK00701.1"/>
    <property type="match status" value="1"/>
</dbReference>
<feature type="transmembrane region" description="Helical" evidence="6">
    <location>
        <begin position="341"/>
        <end position="364"/>
    </location>
</feature>
<dbReference type="Proteomes" id="UP000517916">
    <property type="component" value="Unassembled WGS sequence"/>
</dbReference>
<comment type="caution">
    <text evidence="7">The sequence shown here is derived from an EMBL/GenBank/DDBJ whole genome shotgun (WGS) entry which is preliminary data.</text>
</comment>
<keyword evidence="3 6" id="KW-0812">Transmembrane</keyword>
<dbReference type="PANTHER" id="PTHR11706">
    <property type="entry name" value="SOLUTE CARRIER PROTEIN FAMILY 11 MEMBER"/>
    <property type="match status" value="1"/>
</dbReference>
<dbReference type="Pfam" id="PF01566">
    <property type="entry name" value="Nramp"/>
    <property type="match status" value="1"/>
</dbReference>
<evidence type="ECO:0000256" key="2">
    <source>
        <dbReference type="ARBA" id="ARBA00022448"/>
    </source>
</evidence>
<evidence type="ECO:0000256" key="5">
    <source>
        <dbReference type="ARBA" id="ARBA00023136"/>
    </source>
</evidence>
<feature type="transmembrane region" description="Helical" evidence="6">
    <location>
        <begin position="376"/>
        <end position="401"/>
    </location>
</feature>
<feature type="transmembrane region" description="Helical" evidence="6">
    <location>
        <begin position="120"/>
        <end position="137"/>
    </location>
</feature>
<protein>
    <submittedName>
        <fullName evidence="7">Manganese transport protein</fullName>
    </submittedName>
</protein>
<sequence>MTVAARARAGLALLGPAFVAAIAYVDPGNVATDGQAGAEFGYLLVWVVVAANVMAGLVQYLSAKLGVVTGSTLPALLGDRLGGPARLAFWAQAELVAMITDLAEVLGGAIALHILFGLPLPLGGVLTGLVSTALLAVQSRSGQRPFERVVTALLAVIAVGFLAGLVVRPPSASATAAGLLPHFAGGDSVLAAAGVLGATVMPHVIYLHSALVGDRFGRRSDPVRVLRATRVDIGVAMTIAGGVNLAMLLLAATSLRGAQGAGSIEGVHEALGGALGGTVAGLFAVGLLASGLASTAVGGYAGSVVMAGLLHRRVPVLARRLVTLAPALALLAFGVDPDRALTLSQVVLSCGIPFALVPLVVLTGRRAVMGDQVNGPVLTTCATVVAGGVVALNLALVWLTFTR</sequence>
<organism evidence="7 8">
    <name type="scientific">Kutzneria viridogrisea</name>
    <dbReference type="NCBI Taxonomy" id="47990"/>
    <lineage>
        <taxon>Bacteria</taxon>
        <taxon>Bacillati</taxon>
        <taxon>Actinomycetota</taxon>
        <taxon>Actinomycetes</taxon>
        <taxon>Pseudonocardiales</taxon>
        <taxon>Pseudonocardiaceae</taxon>
        <taxon>Kutzneria</taxon>
    </lineage>
</organism>
<dbReference type="PANTHER" id="PTHR11706:SF33">
    <property type="entry name" value="NATURAL RESISTANCE-ASSOCIATED MACROPHAGE PROTEIN 2"/>
    <property type="match status" value="1"/>
</dbReference>
<feature type="transmembrane region" description="Helical" evidence="6">
    <location>
        <begin position="275"/>
        <end position="305"/>
    </location>
</feature>
<dbReference type="NCBIfam" id="NF037982">
    <property type="entry name" value="Nramp_1"/>
    <property type="match status" value="1"/>
</dbReference>
<comment type="subcellular location">
    <subcellularLocation>
        <location evidence="1">Membrane</location>
        <topology evidence="1">Multi-pass membrane protein</topology>
    </subcellularLocation>
</comment>
<dbReference type="EMBL" id="JACJID010000008">
    <property type="protein sequence ID" value="MBA8930936.1"/>
    <property type="molecule type" value="Genomic_DNA"/>
</dbReference>
<evidence type="ECO:0000256" key="6">
    <source>
        <dbReference type="SAM" id="Phobius"/>
    </source>
</evidence>
<gene>
    <name evidence="7" type="ORF">BC739_008183</name>
</gene>
<feature type="transmembrane region" description="Helical" evidence="6">
    <location>
        <begin position="149"/>
        <end position="168"/>
    </location>
</feature>